<sequence>MLWTPLLLALLPSPRWAGGRLRPAPLGARMVDELHGRDEFVGALTAPPDGKVALSVVCFTSHVCRKCRAFSPRFERLAVLGLNHTSDCDTRFYRVNSLANLELFDSEGVEQLPTVAIYVDGQKTHALPVGKEIGAAAAEVAALVAELQAQPGEELRAQAECVAASTGEPERSTEILFGVLATGGAFARFLAAMGEFGVASEMVPTGATFAECLVECTADMELGGLESFGP</sequence>
<dbReference type="AlphaFoldDB" id="A0AB34JQP1"/>
<proteinExistence type="predicted"/>
<feature type="chain" id="PRO_5044296208" description="Thioredoxin domain-containing protein" evidence="1">
    <location>
        <begin position="18"/>
        <end position="230"/>
    </location>
</feature>
<feature type="domain" description="Thioredoxin" evidence="2">
    <location>
        <begin position="54"/>
        <end position="126"/>
    </location>
</feature>
<keyword evidence="1" id="KW-0732">Signal</keyword>
<comment type="caution">
    <text evidence="3">The sequence shown here is derived from an EMBL/GenBank/DDBJ whole genome shotgun (WGS) entry which is preliminary data.</text>
</comment>
<dbReference type="CDD" id="cd02947">
    <property type="entry name" value="TRX_family"/>
    <property type="match status" value="1"/>
</dbReference>
<dbReference type="Proteomes" id="UP001515480">
    <property type="component" value="Unassembled WGS sequence"/>
</dbReference>
<dbReference type="Pfam" id="PF00085">
    <property type="entry name" value="Thioredoxin"/>
    <property type="match status" value="1"/>
</dbReference>
<organism evidence="3 4">
    <name type="scientific">Prymnesium parvum</name>
    <name type="common">Toxic golden alga</name>
    <dbReference type="NCBI Taxonomy" id="97485"/>
    <lineage>
        <taxon>Eukaryota</taxon>
        <taxon>Haptista</taxon>
        <taxon>Haptophyta</taxon>
        <taxon>Prymnesiophyceae</taxon>
        <taxon>Prymnesiales</taxon>
        <taxon>Prymnesiaceae</taxon>
        <taxon>Prymnesium</taxon>
    </lineage>
</organism>
<reference evidence="3 4" key="1">
    <citation type="journal article" date="2024" name="Science">
        <title>Giant polyketide synthase enzymes in the biosynthesis of giant marine polyether toxins.</title>
        <authorList>
            <person name="Fallon T.R."/>
            <person name="Shende V.V."/>
            <person name="Wierzbicki I.H."/>
            <person name="Pendleton A.L."/>
            <person name="Watervoot N.F."/>
            <person name="Auber R.P."/>
            <person name="Gonzalez D.J."/>
            <person name="Wisecaver J.H."/>
            <person name="Moore B.S."/>
        </authorList>
    </citation>
    <scope>NUCLEOTIDE SEQUENCE [LARGE SCALE GENOMIC DNA]</scope>
    <source>
        <strain evidence="3 4">12B1</strain>
    </source>
</reference>
<dbReference type="InterPro" id="IPR013766">
    <property type="entry name" value="Thioredoxin_domain"/>
</dbReference>
<protein>
    <recommendedName>
        <fullName evidence="2">Thioredoxin domain-containing protein</fullName>
    </recommendedName>
</protein>
<dbReference type="EMBL" id="JBGBPQ010000006">
    <property type="protein sequence ID" value="KAL1522931.1"/>
    <property type="molecule type" value="Genomic_DNA"/>
</dbReference>
<gene>
    <name evidence="3" type="ORF">AB1Y20_017896</name>
</gene>
<evidence type="ECO:0000313" key="3">
    <source>
        <dbReference type="EMBL" id="KAL1522931.1"/>
    </source>
</evidence>
<dbReference type="SUPFAM" id="SSF52833">
    <property type="entry name" value="Thioredoxin-like"/>
    <property type="match status" value="1"/>
</dbReference>
<name>A0AB34JQP1_PRYPA</name>
<accession>A0AB34JQP1</accession>
<feature type="signal peptide" evidence="1">
    <location>
        <begin position="1"/>
        <end position="17"/>
    </location>
</feature>
<evidence type="ECO:0000313" key="4">
    <source>
        <dbReference type="Proteomes" id="UP001515480"/>
    </source>
</evidence>
<dbReference type="InterPro" id="IPR036249">
    <property type="entry name" value="Thioredoxin-like_sf"/>
</dbReference>
<evidence type="ECO:0000259" key="2">
    <source>
        <dbReference type="Pfam" id="PF00085"/>
    </source>
</evidence>
<evidence type="ECO:0000256" key="1">
    <source>
        <dbReference type="SAM" id="SignalP"/>
    </source>
</evidence>
<dbReference type="Gene3D" id="3.40.30.10">
    <property type="entry name" value="Glutaredoxin"/>
    <property type="match status" value="1"/>
</dbReference>
<keyword evidence="4" id="KW-1185">Reference proteome</keyword>